<name>A0AB74UQ69_9CAUD</name>
<organism evidence="1">
    <name type="scientific">Klebsiella phage HenuGS</name>
    <dbReference type="NCBI Taxonomy" id="3350566"/>
    <lineage>
        <taxon>Viruses</taxon>
        <taxon>Duplodnaviria</taxon>
        <taxon>Heunggongvirae</taxon>
        <taxon>Uroviricota</taxon>
        <taxon>Caudoviricetes</taxon>
        <taxon>Autographivirales</taxon>
        <taxon>Autoscriptoviridae</taxon>
        <taxon>Slopekvirinae</taxon>
        <taxon>Drulisvirus</taxon>
    </lineage>
</organism>
<reference evidence="1" key="1">
    <citation type="submission" date="2024-10" db="EMBL/GenBank/DDBJ databases">
        <authorList>
            <person name="Li Q."/>
            <person name="Liu M."/>
            <person name="Guo S."/>
            <person name="Shi X."/>
            <person name="Zhou F."/>
            <person name="Li J."/>
        </authorList>
    </citation>
    <scope>NUCLEOTIDE SEQUENCE</scope>
</reference>
<accession>A0AB74UQ69</accession>
<sequence>MSVQVNPSSTQSVTLPFEGMAAGTSCDSLSESAQASRTCQRVSRTPSTVTKTHTATLISTLPLVAKLSGQRTVQR</sequence>
<evidence type="ECO:0000313" key="1">
    <source>
        <dbReference type="EMBL" id="XHV15852.1"/>
    </source>
</evidence>
<dbReference type="EMBL" id="PQ362313">
    <property type="protein sequence ID" value="XHV15852.1"/>
    <property type="molecule type" value="Genomic_DNA"/>
</dbReference>
<protein>
    <submittedName>
        <fullName evidence="1">Uncharacterized protein</fullName>
    </submittedName>
</protein>
<proteinExistence type="predicted"/>